<dbReference type="OrthoDB" id="329806at2"/>
<name>A0A5C6ZMB8_9FLAO</name>
<sequence length="62" mass="7299">MTKISGTVGFEVLRQELFQDDFVIAVIDGRSKRSEEKSNPFKYRMNLIFSAKNFSLWMCCVW</sequence>
<accession>A0A5C6ZMB8</accession>
<dbReference type="RefSeq" id="WP_147085293.1">
    <property type="nucleotide sequence ID" value="NZ_VORM01000002.1"/>
</dbReference>
<protein>
    <submittedName>
        <fullName evidence="1">Uncharacterized protein</fullName>
    </submittedName>
</protein>
<dbReference type="EMBL" id="VORO01000003">
    <property type="protein sequence ID" value="TXD90547.1"/>
    <property type="molecule type" value="Genomic_DNA"/>
</dbReference>
<evidence type="ECO:0000313" key="1">
    <source>
        <dbReference type="EMBL" id="TXD90547.1"/>
    </source>
</evidence>
<dbReference type="AlphaFoldDB" id="A0A5C6ZMB8"/>
<keyword evidence="2" id="KW-1185">Reference proteome</keyword>
<gene>
    <name evidence="1" type="ORF">ESY86_04045</name>
</gene>
<organism evidence="1 2">
    <name type="scientific">Subsaximicrobium wynnwilliamsii</name>
    <dbReference type="NCBI Taxonomy" id="291179"/>
    <lineage>
        <taxon>Bacteria</taxon>
        <taxon>Pseudomonadati</taxon>
        <taxon>Bacteroidota</taxon>
        <taxon>Flavobacteriia</taxon>
        <taxon>Flavobacteriales</taxon>
        <taxon>Flavobacteriaceae</taxon>
        <taxon>Subsaximicrobium</taxon>
    </lineage>
</organism>
<reference evidence="1 2" key="1">
    <citation type="submission" date="2019-08" db="EMBL/GenBank/DDBJ databases">
        <title>Genomes of Subsaximicrobium wynnwilliamsii strains.</title>
        <authorList>
            <person name="Bowman J.P."/>
        </authorList>
    </citation>
    <scope>NUCLEOTIDE SEQUENCE [LARGE SCALE GENOMIC DNA]</scope>
    <source>
        <strain evidence="1 2">2-80-2</strain>
    </source>
</reference>
<proteinExistence type="predicted"/>
<dbReference type="Proteomes" id="UP000321578">
    <property type="component" value="Unassembled WGS sequence"/>
</dbReference>
<comment type="caution">
    <text evidence="1">The sequence shown here is derived from an EMBL/GenBank/DDBJ whole genome shotgun (WGS) entry which is preliminary data.</text>
</comment>
<evidence type="ECO:0000313" key="2">
    <source>
        <dbReference type="Proteomes" id="UP000321578"/>
    </source>
</evidence>